<dbReference type="EMBL" id="JAACJK010000112">
    <property type="protein sequence ID" value="KAF5331911.1"/>
    <property type="molecule type" value="Genomic_DNA"/>
</dbReference>
<proteinExistence type="inferred from homology"/>
<dbReference type="SUPFAM" id="SSF56112">
    <property type="entry name" value="Protein kinase-like (PK-like)"/>
    <property type="match status" value="1"/>
</dbReference>
<evidence type="ECO:0000256" key="2">
    <source>
        <dbReference type="SAM" id="MobiDB-lite"/>
    </source>
</evidence>
<dbReference type="OrthoDB" id="427480at2759"/>
<protein>
    <recommendedName>
        <fullName evidence="3">ABC1 atypical kinase-like domain-containing protein</fullName>
    </recommendedName>
</protein>
<dbReference type="InterPro" id="IPR045307">
    <property type="entry name" value="ADCK1_dom"/>
</dbReference>
<dbReference type="InterPro" id="IPR004147">
    <property type="entry name" value="ABC1_dom"/>
</dbReference>
<accession>A0A8H5BZ20</accession>
<comment type="caution">
    <text evidence="4">The sequence shown here is derived from an EMBL/GenBank/DDBJ whole genome shotgun (WGS) entry which is preliminary data.</text>
</comment>
<dbReference type="CDD" id="cd13969">
    <property type="entry name" value="ADCK1-like"/>
    <property type="match status" value="1"/>
</dbReference>
<feature type="region of interest" description="Disordered" evidence="2">
    <location>
        <begin position="25"/>
        <end position="45"/>
    </location>
</feature>
<evidence type="ECO:0000259" key="3">
    <source>
        <dbReference type="Pfam" id="PF03109"/>
    </source>
</evidence>
<dbReference type="PANTHER" id="PTHR43173:SF37">
    <property type="entry name" value="ABC1 FAMILY PROTEIN C10F6.14C"/>
    <property type="match status" value="1"/>
</dbReference>
<dbReference type="InterPro" id="IPR011009">
    <property type="entry name" value="Kinase-like_dom_sf"/>
</dbReference>
<organism evidence="4 5">
    <name type="scientific">Ephemerocybe angulata</name>
    <dbReference type="NCBI Taxonomy" id="980116"/>
    <lineage>
        <taxon>Eukaryota</taxon>
        <taxon>Fungi</taxon>
        <taxon>Dikarya</taxon>
        <taxon>Basidiomycota</taxon>
        <taxon>Agaricomycotina</taxon>
        <taxon>Agaricomycetes</taxon>
        <taxon>Agaricomycetidae</taxon>
        <taxon>Agaricales</taxon>
        <taxon>Agaricineae</taxon>
        <taxon>Psathyrellaceae</taxon>
        <taxon>Ephemerocybe</taxon>
    </lineage>
</organism>
<dbReference type="InterPro" id="IPR051130">
    <property type="entry name" value="Mito_struct-func_regulator"/>
</dbReference>
<keyword evidence="5" id="KW-1185">Reference proteome</keyword>
<dbReference type="PANTHER" id="PTHR43173">
    <property type="entry name" value="ABC1 FAMILY PROTEIN"/>
    <property type="match status" value="1"/>
</dbReference>
<comment type="similarity">
    <text evidence="1">Belongs to the protein kinase superfamily. ADCK protein kinase family.</text>
</comment>
<dbReference type="Pfam" id="PF03109">
    <property type="entry name" value="ABC1"/>
    <property type="match status" value="2"/>
</dbReference>
<feature type="domain" description="ABC1 atypical kinase-like" evidence="3">
    <location>
        <begin position="372"/>
        <end position="452"/>
    </location>
</feature>
<reference evidence="4 5" key="1">
    <citation type="journal article" date="2020" name="ISME J.">
        <title>Uncovering the hidden diversity of litter-decomposition mechanisms in mushroom-forming fungi.</title>
        <authorList>
            <person name="Floudas D."/>
            <person name="Bentzer J."/>
            <person name="Ahren D."/>
            <person name="Johansson T."/>
            <person name="Persson P."/>
            <person name="Tunlid A."/>
        </authorList>
    </citation>
    <scope>NUCLEOTIDE SEQUENCE [LARGE SCALE GENOMIC DNA]</scope>
    <source>
        <strain evidence="4 5">CBS 175.51</strain>
    </source>
</reference>
<evidence type="ECO:0000313" key="5">
    <source>
        <dbReference type="Proteomes" id="UP000541558"/>
    </source>
</evidence>
<name>A0A8H5BZ20_9AGAR</name>
<gene>
    <name evidence="4" type="ORF">D9611_008899</name>
</gene>
<dbReference type="AlphaFoldDB" id="A0A8H5BZ20"/>
<evidence type="ECO:0000313" key="4">
    <source>
        <dbReference type="EMBL" id="KAF5331911.1"/>
    </source>
</evidence>
<feature type="domain" description="ABC1 atypical kinase-like" evidence="3">
    <location>
        <begin position="153"/>
        <end position="319"/>
    </location>
</feature>
<dbReference type="Proteomes" id="UP000541558">
    <property type="component" value="Unassembled WGS sequence"/>
</dbReference>
<evidence type="ECO:0000256" key="1">
    <source>
        <dbReference type="ARBA" id="ARBA00009670"/>
    </source>
</evidence>
<sequence length="643" mass="73701">MSSLFSRAPASRQCRSYLLQQFRPPKRTYSSSRDAGGVPPTVQRPTRFSKYSRRLGYLALGGGALYAWDRYYNASAIRRNLRTLQTCAMITIDYKLNFTPGKSEQIPELHERVAERMYNLLTSNGGLYIKIGQAIGANAAMLPKPMQVKFASLFDDAPQIPYSVVRDVFIKELGRPPSGPDGVFEVFEETAVASASIAQVHKAKTWDGEWVAVKVQKPDVGVQMEWDLGAYRAVMWMFENWAFDLPVYFIVDFVSEHLRQELDFINEANNAMQTAEFVRNEPSLRDRVHIPKVYPEYSTAKVMVAEWIEGVRLSDKAGIYKLMGEHEPHYNVNNLELNPMSATAMVAPSPQDAALVSTGYAFPEKPLKGGVKAIMQTMVELFSAQMFSWGWVHCDPHPGNIIVRPSPSNPTRPQLVLIDHGLYVRVPEDFKRQWVQLWRGMLAGDYKAVEEITKQWGMGLPDLVASFTLMKPTFLKRGRKPRPVDQLERPRKQLSQYEMSVLMKRKLKEFLSDTDRMPKVLIFLIRNMRMVQGNNQSFGSPVNRIKITGDWASRSLFARRDLPLGMRVREWWHHVVFRMIMFSLDLAFWRSNFVRWVYEVRDWVLGKEGGVRKGGFEEDLERQMRLMAKDTLGVEVGEQAFSG</sequence>